<comment type="caution">
    <text evidence="1">The sequence shown here is derived from an EMBL/GenBank/DDBJ whole genome shotgun (WGS) entry which is preliminary data.</text>
</comment>
<accession>F7QXC0</accession>
<dbReference type="AlphaFoldDB" id="F7QXC0"/>
<name>F7QXC0_9LACO</name>
<sequence length="35" mass="3787">MTAPGLGPPNLRVSMQEIEGDSAFERFDGVPFSAY</sequence>
<dbReference type="Proteomes" id="UP000002971">
    <property type="component" value="Unassembled WGS sequence"/>
</dbReference>
<protein>
    <submittedName>
        <fullName evidence="1">Uncharacterized protein</fullName>
    </submittedName>
</protein>
<gene>
    <name evidence="1" type="ORF">LRU_00074</name>
</gene>
<evidence type="ECO:0000313" key="1">
    <source>
        <dbReference type="EMBL" id="EGM53681.1"/>
    </source>
</evidence>
<dbReference type="EMBL" id="AFOJ01000001">
    <property type="protein sequence ID" value="EGM53681.1"/>
    <property type="molecule type" value="Genomic_DNA"/>
</dbReference>
<proteinExistence type="predicted"/>
<organism evidence="1 2">
    <name type="scientific">Ligilactobacillus ruminis SPM0211</name>
    <dbReference type="NCBI Taxonomy" id="1040964"/>
    <lineage>
        <taxon>Bacteria</taxon>
        <taxon>Bacillati</taxon>
        <taxon>Bacillota</taxon>
        <taxon>Bacilli</taxon>
        <taxon>Lactobacillales</taxon>
        <taxon>Lactobacillaceae</taxon>
        <taxon>Ligilactobacillus</taxon>
    </lineage>
</organism>
<reference evidence="1 2" key="1">
    <citation type="journal article" date="2011" name="J. Bacteriol.">
        <title>Genome Sequence of Lactobacillus ruminis SPM0211, Isolated from a Fecal Sample from a Healthy Korean.</title>
        <authorList>
            <person name="Lee S."/>
            <person name="Cho Y.J."/>
            <person name="Lee A.H."/>
            <person name="Chun J."/>
            <person name="Ha N.J."/>
            <person name="Ko G."/>
        </authorList>
    </citation>
    <scope>NUCLEOTIDE SEQUENCE [LARGE SCALE GENOMIC DNA]</scope>
    <source>
        <strain evidence="1 2">SPM0211</strain>
    </source>
</reference>
<evidence type="ECO:0000313" key="2">
    <source>
        <dbReference type="Proteomes" id="UP000002971"/>
    </source>
</evidence>